<dbReference type="Gene3D" id="1.20.1730.10">
    <property type="entry name" value="Sodium/glucose cotransporter"/>
    <property type="match status" value="1"/>
</dbReference>
<feature type="transmembrane region" description="Helical" evidence="7">
    <location>
        <begin position="331"/>
        <end position="356"/>
    </location>
</feature>
<evidence type="ECO:0000256" key="7">
    <source>
        <dbReference type="SAM" id="Phobius"/>
    </source>
</evidence>
<keyword evidence="3" id="KW-0813">Transport</keyword>
<dbReference type="GeneID" id="101858111"/>
<dbReference type="PANTHER" id="PTHR46154:SF4">
    <property type="entry name" value="UREA ACTIVE TRANSPORTER"/>
    <property type="match status" value="1"/>
</dbReference>
<dbReference type="PROSITE" id="PS50283">
    <property type="entry name" value="NA_SOLUT_SYMP_3"/>
    <property type="match status" value="1"/>
</dbReference>
<feature type="signal peptide" evidence="8">
    <location>
        <begin position="1"/>
        <end position="26"/>
    </location>
</feature>
<dbReference type="InterPro" id="IPR031155">
    <property type="entry name" value="DUR"/>
</dbReference>
<dbReference type="Proteomes" id="UP000694888">
    <property type="component" value="Unplaced"/>
</dbReference>
<name>A0ABM1VUY9_APLCA</name>
<evidence type="ECO:0000256" key="6">
    <source>
        <dbReference type="ARBA" id="ARBA00023136"/>
    </source>
</evidence>
<evidence type="ECO:0000256" key="3">
    <source>
        <dbReference type="ARBA" id="ARBA00022448"/>
    </source>
</evidence>
<accession>A0ABM1VUY9</accession>
<feature type="transmembrane region" description="Helical" evidence="7">
    <location>
        <begin position="211"/>
        <end position="230"/>
    </location>
</feature>
<feature type="transmembrane region" description="Helical" evidence="7">
    <location>
        <begin position="237"/>
        <end position="257"/>
    </location>
</feature>
<evidence type="ECO:0000256" key="5">
    <source>
        <dbReference type="ARBA" id="ARBA00022989"/>
    </source>
</evidence>
<dbReference type="InterPro" id="IPR001734">
    <property type="entry name" value="Na/solute_symporter"/>
</dbReference>
<organism evidence="9 10">
    <name type="scientific">Aplysia californica</name>
    <name type="common">California sea hare</name>
    <dbReference type="NCBI Taxonomy" id="6500"/>
    <lineage>
        <taxon>Eukaryota</taxon>
        <taxon>Metazoa</taxon>
        <taxon>Spiralia</taxon>
        <taxon>Lophotrochozoa</taxon>
        <taxon>Mollusca</taxon>
        <taxon>Gastropoda</taxon>
        <taxon>Heterobranchia</taxon>
        <taxon>Euthyneura</taxon>
        <taxon>Tectipleura</taxon>
        <taxon>Aplysiida</taxon>
        <taxon>Aplysioidea</taxon>
        <taxon>Aplysiidae</taxon>
        <taxon>Aplysia</taxon>
    </lineage>
</organism>
<evidence type="ECO:0000256" key="2">
    <source>
        <dbReference type="ARBA" id="ARBA00006434"/>
    </source>
</evidence>
<feature type="transmembrane region" description="Helical" evidence="7">
    <location>
        <begin position="286"/>
        <end position="310"/>
    </location>
</feature>
<sequence length="398" mass="42590">MLGKVTMTTALVLLTTLSSMLSLAETADVKCNVTSAFGDRDIDLPQDLEKHESALLLLLGFGSLSILLALLYVGIRRYIFEDVNNVDSSFDAGGNVSTSLTAVTIAAQLLWPGDLMQSVTVAVKFGIAGCFWYCSGALINLALFPLLSFKFKTRAPGAKTYLQVILARFGRPAHSVFCFFALLVNVLILSTILVGGVAVVQSTTKDASPEFCILVLVTLCGSYSFIGGLGSTFYVSYFNALTTFVVLSYLVLSMFYLDDLPFGDLEEIYNKVNCLPDVEGNTDGSYFTFLSEGAVIFGLSSIFLVTSITYCDQASWQSRIAARPLQGALGFLLGGFIWFSVPATIGTAAGVTYLAVSATDPDSLLSEAQVNSGIVSTFMSEKALGKQGSILMLTMDLS</sequence>
<dbReference type="InterPro" id="IPR038377">
    <property type="entry name" value="Na/Glc_symporter_sf"/>
</dbReference>
<keyword evidence="9" id="KW-1185">Reference proteome</keyword>
<comment type="similarity">
    <text evidence="2">Belongs to the sodium:solute symporter (SSF) (TC 2.A.21) family.</text>
</comment>
<feature type="transmembrane region" description="Helical" evidence="7">
    <location>
        <begin position="176"/>
        <end position="199"/>
    </location>
</feature>
<evidence type="ECO:0000256" key="4">
    <source>
        <dbReference type="ARBA" id="ARBA00022692"/>
    </source>
</evidence>
<evidence type="ECO:0000256" key="1">
    <source>
        <dbReference type="ARBA" id="ARBA00004141"/>
    </source>
</evidence>
<evidence type="ECO:0000313" key="10">
    <source>
        <dbReference type="RefSeq" id="XP_035826231.1"/>
    </source>
</evidence>
<reference evidence="10" key="1">
    <citation type="submission" date="2025-08" db="UniProtKB">
        <authorList>
            <consortium name="RefSeq"/>
        </authorList>
    </citation>
    <scope>IDENTIFICATION</scope>
</reference>
<keyword evidence="5 7" id="KW-1133">Transmembrane helix</keyword>
<keyword evidence="8" id="KW-0732">Signal</keyword>
<dbReference type="PANTHER" id="PTHR46154">
    <property type="match status" value="1"/>
</dbReference>
<feature type="transmembrane region" description="Helical" evidence="7">
    <location>
        <begin position="54"/>
        <end position="75"/>
    </location>
</feature>
<protein>
    <submittedName>
        <fullName evidence="10">Urea-proton symporter DUR3</fullName>
    </submittedName>
</protein>
<feature type="transmembrane region" description="Helical" evidence="7">
    <location>
        <begin position="96"/>
        <end position="113"/>
    </location>
</feature>
<feature type="chain" id="PRO_5046726113" evidence="8">
    <location>
        <begin position="27"/>
        <end position="398"/>
    </location>
</feature>
<keyword evidence="6 7" id="KW-0472">Membrane</keyword>
<keyword evidence="4 7" id="KW-0812">Transmembrane</keyword>
<dbReference type="RefSeq" id="XP_035826231.1">
    <property type="nucleotide sequence ID" value="XM_035970338.1"/>
</dbReference>
<feature type="transmembrane region" description="Helical" evidence="7">
    <location>
        <begin position="125"/>
        <end position="149"/>
    </location>
</feature>
<gene>
    <name evidence="10" type="primary">LOC101858111</name>
</gene>
<evidence type="ECO:0000256" key="8">
    <source>
        <dbReference type="SAM" id="SignalP"/>
    </source>
</evidence>
<evidence type="ECO:0000313" key="9">
    <source>
        <dbReference type="Proteomes" id="UP000694888"/>
    </source>
</evidence>
<proteinExistence type="inferred from homology"/>
<comment type="subcellular location">
    <subcellularLocation>
        <location evidence="1">Membrane</location>
        <topology evidence="1">Multi-pass membrane protein</topology>
    </subcellularLocation>
</comment>